<dbReference type="GO" id="GO:0003824">
    <property type="term" value="F:catalytic activity"/>
    <property type="evidence" value="ECO:0007669"/>
    <property type="project" value="InterPro"/>
</dbReference>
<keyword evidence="1" id="KW-0677">Repeat</keyword>
<protein>
    <recommendedName>
        <fullName evidence="3">SLH domain-containing protein</fullName>
    </recommendedName>
</protein>
<dbReference type="EMBL" id="CP045798">
    <property type="protein sequence ID" value="QNB45819.1"/>
    <property type="molecule type" value="Genomic_DNA"/>
</dbReference>
<dbReference type="OrthoDB" id="411361at2"/>
<feature type="domain" description="SLH" evidence="3">
    <location>
        <begin position="403"/>
        <end position="462"/>
    </location>
</feature>
<dbReference type="PANTHER" id="PTHR43308">
    <property type="entry name" value="OUTER MEMBRANE PROTEIN ALPHA-RELATED"/>
    <property type="match status" value="1"/>
</dbReference>
<dbReference type="Proteomes" id="UP000515847">
    <property type="component" value="Chromosome"/>
</dbReference>
<dbReference type="InterPro" id="IPR001119">
    <property type="entry name" value="SLH_dom"/>
</dbReference>
<reference evidence="4 5" key="1">
    <citation type="journal article" date="2019" name="Front. Microbiol.">
        <title>Thermoanaerosceptrum fracticalcis gen. nov. sp. nov., a Novel Fumarate-Fermenting Microorganism From a Deep Fractured Carbonate Aquifer of the US Great Basin.</title>
        <authorList>
            <person name="Hamilton-Brehm S.D."/>
            <person name="Stewart L.E."/>
            <person name="Zavarin M."/>
            <person name="Caldwell M."/>
            <person name="Lawson P.A."/>
            <person name="Onstott T.C."/>
            <person name="Grzymski J."/>
            <person name="Neveux I."/>
            <person name="Lollar B.S."/>
            <person name="Russell C.E."/>
            <person name="Moser D.P."/>
        </authorList>
    </citation>
    <scope>NUCLEOTIDE SEQUENCE [LARGE SCALE GENOMIC DNA]</scope>
    <source>
        <strain evidence="4 5">DRI-13</strain>
    </source>
</reference>
<gene>
    <name evidence="4" type="ORF">BR63_05530</name>
</gene>
<feature type="chain" id="PRO_5028893315" description="SLH domain-containing protein" evidence="2">
    <location>
        <begin position="27"/>
        <end position="509"/>
    </location>
</feature>
<evidence type="ECO:0000256" key="1">
    <source>
        <dbReference type="ARBA" id="ARBA00022737"/>
    </source>
</evidence>
<dbReference type="Pfam" id="PF00395">
    <property type="entry name" value="SLH"/>
    <property type="match status" value="2"/>
</dbReference>
<sequence length="509" mass="55636">MVKSKIKYIVSLLLVFLLLMTNPVIAASGSADKQVAENIKKAVAYLAAVQNSDGGFPSEKGRKSSMGITAWVIMALRAAGEDVKSNKWMKGGRNPLDYLNTGSNLLEATNDYARTLLALTASKCGAEFNGIDLAEKIISFQRDNGQFAQPDLGELELVNSHMWAIIALASAGREIPNKDKAREWLLSQQNEDGGFGWALGGESDPDDTGVAITTLVLLGENPQDSTAIQKALKYLKKCQEADGGFVWTGQRSNAATDAWVIQGLVAVGEDPFSVGWQANGKNPVAHLLSLQNSDGSFSWMKDVVSSPVLMTAYAIMALAQRPFPVNIDFLQNSEGAQKYPFTDLDKHYWAYNPIMELIQAKVLGGYPDGTFRPENPVTRAEFTKFMVYGLGLAALESNSARHFKDVPMEHWAHTVISIAYDQGFVKGKTPETFDPEGKITGAELAAMLVRALPLDEQILIKAGPYWYSGSVDMALEKGLLYPSFDHKNYVTRAQCAYSIAKLRSLTKNQ</sequence>
<evidence type="ECO:0000256" key="2">
    <source>
        <dbReference type="SAM" id="SignalP"/>
    </source>
</evidence>
<dbReference type="RefSeq" id="WP_051966052.1">
    <property type="nucleotide sequence ID" value="NZ_CP045798.1"/>
</dbReference>
<dbReference type="CDD" id="cd00688">
    <property type="entry name" value="ISOPREN_C2_like"/>
    <property type="match status" value="1"/>
</dbReference>
<evidence type="ECO:0000313" key="5">
    <source>
        <dbReference type="Proteomes" id="UP000515847"/>
    </source>
</evidence>
<organism evidence="4 5">
    <name type="scientific">Thermanaerosceptrum fracticalcis</name>
    <dbReference type="NCBI Taxonomy" id="1712410"/>
    <lineage>
        <taxon>Bacteria</taxon>
        <taxon>Bacillati</taxon>
        <taxon>Bacillota</taxon>
        <taxon>Clostridia</taxon>
        <taxon>Eubacteriales</taxon>
        <taxon>Peptococcaceae</taxon>
        <taxon>Thermanaerosceptrum</taxon>
    </lineage>
</organism>
<accession>A0A7G6E165</accession>
<dbReference type="InterPro" id="IPR001330">
    <property type="entry name" value="Prenyltrans"/>
</dbReference>
<feature type="domain" description="SLH" evidence="3">
    <location>
        <begin position="337"/>
        <end position="400"/>
    </location>
</feature>
<proteinExistence type="predicted"/>
<evidence type="ECO:0000313" key="4">
    <source>
        <dbReference type="EMBL" id="QNB45819.1"/>
    </source>
</evidence>
<dbReference type="SUPFAM" id="SSF48239">
    <property type="entry name" value="Terpenoid cyclases/Protein prenyltransferases"/>
    <property type="match status" value="2"/>
</dbReference>
<dbReference type="KEGG" id="tfr:BR63_05530"/>
<dbReference type="InterPro" id="IPR051465">
    <property type="entry name" value="Cell_Envelope_Struct_Comp"/>
</dbReference>
<keyword evidence="2" id="KW-0732">Signal</keyword>
<dbReference type="PANTHER" id="PTHR43308:SF5">
    <property type="entry name" value="S-LAYER PROTEIN _ PEPTIDOGLYCAN ENDO-BETA-N-ACETYLGLUCOSAMINIDASE"/>
    <property type="match status" value="1"/>
</dbReference>
<evidence type="ECO:0000259" key="3">
    <source>
        <dbReference type="PROSITE" id="PS51272"/>
    </source>
</evidence>
<dbReference type="UniPathway" id="UPA00337"/>
<dbReference type="AlphaFoldDB" id="A0A7G6E165"/>
<feature type="signal peptide" evidence="2">
    <location>
        <begin position="1"/>
        <end position="26"/>
    </location>
</feature>
<dbReference type="Gene3D" id="1.50.10.20">
    <property type="match status" value="3"/>
</dbReference>
<keyword evidence="5" id="KW-1185">Reference proteome</keyword>
<dbReference type="PROSITE" id="PS51272">
    <property type="entry name" value="SLH"/>
    <property type="match status" value="2"/>
</dbReference>
<dbReference type="InterPro" id="IPR008930">
    <property type="entry name" value="Terpenoid_cyclase/PrenylTrfase"/>
</dbReference>
<name>A0A7G6E165_THEFR</name>
<dbReference type="Pfam" id="PF00432">
    <property type="entry name" value="Prenyltrans"/>
    <property type="match status" value="2"/>
</dbReference>